<dbReference type="PANTHER" id="PTHR43280:SF2">
    <property type="entry name" value="HTH-TYPE TRANSCRIPTIONAL REGULATOR EXSA"/>
    <property type="match status" value="1"/>
</dbReference>
<dbReference type="AlphaFoldDB" id="A0A1G9NMP2"/>
<keyword evidence="3" id="KW-0804">Transcription</keyword>
<dbReference type="GO" id="GO:0043565">
    <property type="term" value="F:sequence-specific DNA binding"/>
    <property type="evidence" value="ECO:0007669"/>
    <property type="project" value="InterPro"/>
</dbReference>
<keyword evidence="7" id="KW-1185">Reference proteome</keyword>
<dbReference type="STRING" id="990371.SAMN05421813_103106"/>
<dbReference type="PROSITE" id="PS01124">
    <property type="entry name" value="HTH_ARAC_FAMILY_2"/>
    <property type="match status" value="1"/>
</dbReference>
<dbReference type="InterPro" id="IPR009057">
    <property type="entry name" value="Homeodomain-like_sf"/>
</dbReference>
<gene>
    <name evidence="6" type="ORF">SAMN05421813_103106</name>
</gene>
<dbReference type="SUPFAM" id="SSF46689">
    <property type="entry name" value="Homeodomain-like"/>
    <property type="match status" value="1"/>
</dbReference>
<evidence type="ECO:0000256" key="4">
    <source>
        <dbReference type="SAM" id="MobiDB-lite"/>
    </source>
</evidence>
<dbReference type="OrthoDB" id="952277at2"/>
<sequence>MTELYIKNMICRCCIHVVKMEVEKAGCTPITIDLGIVKVKEDLTDKVLDEISIQLQKYGLGLINTFKSIIVEKIKTIVIRYIHSADILPQKIDWYNIISSQLSQKYSSNQISRLFPIVEGVTLEHFIIIQKTRRAEELIFQNEFTLTEISKKLGYANLPHLSGQFKKVTGFTPTQYKAQRVERARKTSRSKKAPPSFKPI</sequence>
<evidence type="ECO:0000256" key="3">
    <source>
        <dbReference type="ARBA" id="ARBA00023163"/>
    </source>
</evidence>
<dbReference type="InterPro" id="IPR018060">
    <property type="entry name" value="HTH_AraC"/>
</dbReference>
<keyword evidence="1" id="KW-0805">Transcription regulation</keyword>
<keyword evidence="2" id="KW-0238">DNA-binding</keyword>
<organism evidence="6 7">
    <name type="scientific">Daejeonella rubra</name>
    <dbReference type="NCBI Taxonomy" id="990371"/>
    <lineage>
        <taxon>Bacteria</taxon>
        <taxon>Pseudomonadati</taxon>
        <taxon>Bacteroidota</taxon>
        <taxon>Sphingobacteriia</taxon>
        <taxon>Sphingobacteriales</taxon>
        <taxon>Sphingobacteriaceae</taxon>
        <taxon>Daejeonella</taxon>
    </lineage>
</organism>
<dbReference type="Pfam" id="PF12833">
    <property type="entry name" value="HTH_18"/>
    <property type="match status" value="1"/>
</dbReference>
<evidence type="ECO:0000313" key="6">
    <source>
        <dbReference type="EMBL" id="SDL87852.1"/>
    </source>
</evidence>
<dbReference type="Gene3D" id="1.10.10.60">
    <property type="entry name" value="Homeodomain-like"/>
    <property type="match status" value="1"/>
</dbReference>
<feature type="domain" description="HTH araC/xylS-type" evidence="5">
    <location>
        <begin position="106"/>
        <end position="179"/>
    </location>
</feature>
<evidence type="ECO:0000256" key="1">
    <source>
        <dbReference type="ARBA" id="ARBA00023015"/>
    </source>
</evidence>
<name>A0A1G9NMP2_9SPHI</name>
<dbReference type="PANTHER" id="PTHR43280">
    <property type="entry name" value="ARAC-FAMILY TRANSCRIPTIONAL REGULATOR"/>
    <property type="match status" value="1"/>
</dbReference>
<evidence type="ECO:0000259" key="5">
    <source>
        <dbReference type="PROSITE" id="PS01124"/>
    </source>
</evidence>
<reference evidence="7" key="1">
    <citation type="submission" date="2016-10" db="EMBL/GenBank/DDBJ databases">
        <authorList>
            <person name="Varghese N."/>
            <person name="Submissions S."/>
        </authorList>
    </citation>
    <scope>NUCLEOTIDE SEQUENCE [LARGE SCALE GENOMIC DNA]</scope>
    <source>
        <strain evidence="7">DSM 24536</strain>
    </source>
</reference>
<evidence type="ECO:0000313" key="7">
    <source>
        <dbReference type="Proteomes" id="UP000199226"/>
    </source>
</evidence>
<accession>A0A1G9NMP2</accession>
<dbReference type="SMART" id="SM00342">
    <property type="entry name" value="HTH_ARAC"/>
    <property type="match status" value="1"/>
</dbReference>
<dbReference type="GO" id="GO:0003700">
    <property type="term" value="F:DNA-binding transcription factor activity"/>
    <property type="evidence" value="ECO:0007669"/>
    <property type="project" value="InterPro"/>
</dbReference>
<protein>
    <submittedName>
        <fullName evidence="6">Helix-turn-helix domain-containing protein</fullName>
    </submittedName>
</protein>
<evidence type="ECO:0000256" key="2">
    <source>
        <dbReference type="ARBA" id="ARBA00023125"/>
    </source>
</evidence>
<dbReference type="Proteomes" id="UP000199226">
    <property type="component" value="Unassembled WGS sequence"/>
</dbReference>
<dbReference type="EMBL" id="FNHH01000003">
    <property type="protein sequence ID" value="SDL87852.1"/>
    <property type="molecule type" value="Genomic_DNA"/>
</dbReference>
<proteinExistence type="predicted"/>
<feature type="region of interest" description="Disordered" evidence="4">
    <location>
        <begin position="179"/>
        <end position="200"/>
    </location>
</feature>